<feature type="domain" description="Peptide methionine sulphoxide reductase MsrA" evidence="8">
    <location>
        <begin position="1"/>
        <end position="128"/>
    </location>
</feature>
<dbReference type="InterPro" id="IPR002569">
    <property type="entry name" value="Met_Sox_Rdtase_MsrA_dom"/>
</dbReference>
<evidence type="ECO:0000256" key="7">
    <source>
        <dbReference type="ARBA" id="ARBA00048782"/>
    </source>
</evidence>
<evidence type="ECO:0000256" key="5">
    <source>
        <dbReference type="ARBA" id="ARBA00030643"/>
    </source>
</evidence>
<dbReference type="AlphaFoldDB" id="A0A6S8D8L5"/>
<evidence type="ECO:0000256" key="3">
    <source>
        <dbReference type="ARBA" id="ARBA00023002"/>
    </source>
</evidence>
<dbReference type="GO" id="GO:0005737">
    <property type="term" value="C:cytoplasm"/>
    <property type="evidence" value="ECO:0007669"/>
    <property type="project" value="TreeGrafter"/>
</dbReference>
<evidence type="ECO:0000259" key="8">
    <source>
        <dbReference type="Pfam" id="PF01625"/>
    </source>
</evidence>
<evidence type="ECO:0000256" key="2">
    <source>
        <dbReference type="ARBA" id="ARBA00012502"/>
    </source>
</evidence>
<dbReference type="GO" id="GO:0008113">
    <property type="term" value="F:peptide-methionine (S)-S-oxide reductase activity"/>
    <property type="evidence" value="ECO:0007669"/>
    <property type="project" value="UniProtKB-EC"/>
</dbReference>
<comment type="catalytic activity">
    <reaction evidence="6">
        <text>L-methionyl-[protein] + [thioredoxin]-disulfide + H2O = L-methionyl-(S)-S-oxide-[protein] + [thioredoxin]-dithiol</text>
        <dbReference type="Rhea" id="RHEA:14217"/>
        <dbReference type="Rhea" id="RHEA-COMP:10698"/>
        <dbReference type="Rhea" id="RHEA-COMP:10700"/>
        <dbReference type="Rhea" id="RHEA-COMP:12313"/>
        <dbReference type="Rhea" id="RHEA-COMP:12315"/>
        <dbReference type="ChEBI" id="CHEBI:15377"/>
        <dbReference type="ChEBI" id="CHEBI:16044"/>
        <dbReference type="ChEBI" id="CHEBI:29950"/>
        <dbReference type="ChEBI" id="CHEBI:44120"/>
        <dbReference type="ChEBI" id="CHEBI:50058"/>
        <dbReference type="EC" id="1.8.4.11"/>
    </reaction>
</comment>
<sequence length="150" mass="16939">MPGVIATCVGYTQGKVEKPTYNEVCSETTGHTEAIQVTYDENEVTYKELLDLFWERLGGDATRLNQAGNDFGTQYRHGIYCHTSEQLQLAQQSLQEQQTKFRGQIVTEVESATVFWPAEEYHQQYLQKGGRFGVPQSAEKGATETIRCYG</sequence>
<evidence type="ECO:0000313" key="9">
    <source>
        <dbReference type="EMBL" id="CAE0368659.1"/>
    </source>
</evidence>
<name>A0A6S8D8L5_9STRA</name>
<dbReference type="EMBL" id="HBIJ01014018">
    <property type="protein sequence ID" value="CAE0368659.1"/>
    <property type="molecule type" value="Transcribed_RNA"/>
</dbReference>
<reference evidence="9" key="1">
    <citation type="submission" date="2021-01" db="EMBL/GenBank/DDBJ databases">
        <authorList>
            <person name="Corre E."/>
            <person name="Pelletier E."/>
            <person name="Niang G."/>
            <person name="Scheremetjew M."/>
            <person name="Finn R."/>
            <person name="Kale V."/>
            <person name="Holt S."/>
            <person name="Cochrane G."/>
            <person name="Meng A."/>
            <person name="Brown T."/>
            <person name="Cohen L."/>
        </authorList>
    </citation>
    <scope>NUCLEOTIDE SEQUENCE</scope>
    <source>
        <strain evidence="9">CCMP1510</strain>
    </source>
</reference>
<protein>
    <recommendedName>
        <fullName evidence="2">peptide-methionine (S)-S-oxide reductase</fullName>
        <ecNumber evidence="2">1.8.4.11</ecNumber>
    </recommendedName>
    <alternativeName>
        <fullName evidence="5">Peptide-methionine (S)-S-oxide reductase</fullName>
    </alternativeName>
    <alternativeName>
        <fullName evidence="4">Protein-methionine-S-oxide reductase</fullName>
    </alternativeName>
</protein>
<comment type="catalytic activity">
    <reaction evidence="7">
        <text>[thioredoxin]-disulfide + L-methionine + H2O = L-methionine (S)-S-oxide + [thioredoxin]-dithiol</text>
        <dbReference type="Rhea" id="RHEA:19993"/>
        <dbReference type="Rhea" id="RHEA-COMP:10698"/>
        <dbReference type="Rhea" id="RHEA-COMP:10700"/>
        <dbReference type="ChEBI" id="CHEBI:15377"/>
        <dbReference type="ChEBI" id="CHEBI:29950"/>
        <dbReference type="ChEBI" id="CHEBI:50058"/>
        <dbReference type="ChEBI" id="CHEBI:57844"/>
        <dbReference type="ChEBI" id="CHEBI:58772"/>
        <dbReference type="EC" id="1.8.4.11"/>
    </reaction>
</comment>
<dbReference type="PANTHER" id="PTHR42799:SF2">
    <property type="entry name" value="MITOCHONDRIAL PEPTIDE METHIONINE SULFOXIDE REDUCTASE"/>
    <property type="match status" value="1"/>
</dbReference>
<evidence type="ECO:0000256" key="4">
    <source>
        <dbReference type="ARBA" id="ARBA00030273"/>
    </source>
</evidence>
<dbReference type="EC" id="1.8.4.11" evidence="2"/>
<proteinExistence type="inferred from homology"/>
<organism evidence="9">
    <name type="scientific">Aureoumbra lagunensis</name>
    <dbReference type="NCBI Taxonomy" id="44058"/>
    <lineage>
        <taxon>Eukaryota</taxon>
        <taxon>Sar</taxon>
        <taxon>Stramenopiles</taxon>
        <taxon>Ochrophyta</taxon>
        <taxon>Pelagophyceae</taxon>
        <taxon>Pelagomonadales</taxon>
        <taxon>Aureoumbra</taxon>
    </lineage>
</organism>
<dbReference type="SUPFAM" id="SSF55068">
    <property type="entry name" value="Peptide methionine sulfoxide reductase"/>
    <property type="match status" value="1"/>
</dbReference>
<dbReference type="Gene3D" id="3.30.1060.10">
    <property type="entry name" value="Peptide methionine sulphoxide reductase MsrA"/>
    <property type="match status" value="1"/>
</dbReference>
<gene>
    <name evidence="9" type="ORF">ALAG00032_LOCUS9422</name>
    <name evidence="10" type="ORF">ALAG00032_LOCUS9425</name>
</gene>
<evidence type="ECO:0000313" key="10">
    <source>
        <dbReference type="EMBL" id="CAE0368662.1"/>
    </source>
</evidence>
<comment type="similarity">
    <text evidence="1">Belongs to the MsrA Met sulfoxide reductase family.</text>
</comment>
<dbReference type="InterPro" id="IPR036509">
    <property type="entry name" value="Met_Sox_Rdtase_MsrA_sf"/>
</dbReference>
<evidence type="ECO:0000256" key="1">
    <source>
        <dbReference type="ARBA" id="ARBA00005591"/>
    </source>
</evidence>
<dbReference type="GO" id="GO:0034599">
    <property type="term" value="P:cellular response to oxidative stress"/>
    <property type="evidence" value="ECO:0007669"/>
    <property type="project" value="TreeGrafter"/>
</dbReference>
<dbReference type="Pfam" id="PF01625">
    <property type="entry name" value="PMSR"/>
    <property type="match status" value="1"/>
</dbReference>
<dbReference type="EMBL" id="HBIJ01014021">
    <property type="protein sequence ID" value="CAE0368662.1"/>
    <property type="molecule type" value="Transcribed_RNA"/>
</dbReference>
<evidence type="ECO:0000256" key="6">
    <source>
        <dbReference type="ARBA" id="ARBA00047806"/>
    </source>
</evidence>
<keyword evidence="3" id="KW-0560">Oxidoreductase</keyword>
<dbReference type="PANTHER" id="PTHR42799">
    <property type="entry name" value="MITOCHONDRIAL PEPTIDE METHIONINE SULFOXIDE REDUCTASE"/>
    <property type="match status" value="1"/>
</dbReference>
<dbReference type="InterPro" id="IPR050162">
    <property type="entry name" value="MsrA_MetSO_reductase"/>
</dbReference>
<accession>A0A6S8D8L5</accession>
<dbReference type="NCBIfam" id="TIGR00401">
    <property type="entry name" value="msrA"/>
    <property type="match status" value="1"/>
</dbReference>